<sequence length="246" mass="25799">MLCPREPQAVLFFFFQIHSSGYPILRVPGGAAVLQPSPGRRAQASARASRLASVAGPLDQAQPVSPGQCTEGYPQSPPVPQRGRSNAVGRHLSPLRLLLVRSSGAGCLLATPPSTSLSGLVSPGLGSARMPRSTSGPPPLVGGADSRTSACVSVSLTVSFGCCHLSHSLPLVFQAVRRPHRAVQDPRSMAHKGCQGFCHSLRSISGENRGPGRQDYCVMVGGRQELRVTWAASSASSHAPHFNHCS</sequence>
<accession>A0AAV7PYK3</accession>
<feature type="region of interest" description="Disordered" evidence="1">
    <location>
        <begin position="121"/>
        <end position="141"/>
    </location>
</feature>
<keyword evidence="3" id="KW-1185">Reference proteome</keyword>
<feature type="compositionally biased region" description="Low complexity" evidence="1">
    <location>
        <begin position="37"/>
        <end position="55"/>
    </location>
</feature>
<comment type="caution">
    <text evidence="2">The sequence shown here is derived from an EMBL/GenBank/DDBJ whole genome shotgun (WGS) entry which is preliminary data.</text>
</comment>
<proteinExistence type="predicted"/>
<organism evidence="2 3">
    <name type="scientific">Pleurodeles waltl</name>
    <name type="common">Iberian ribbed newt</name>
    <dbReference type="NCBI Taxonomy" id="8319"/>
    <lineage>
        <taxon>Eukaryota</taxon>
        <taxon>Metazoa</taxon>
        <taxon>Chordata</taxon>
        <taxon>Craniata</taxon>
        <taxon>Vertebrata</taxon>
        <taxon>Euteleostomi</taxon>
        <taxon>Amphibia</taxon>
        <taxon>Batrachia</taxon>
        <taxon>Caudata</taxon>
        <taxon>Salamandroidea</taxon>
        <taxon>Salamandridae</taxon>
        <taxon>Pleurodelinae</taxon>
        <taxon>Pleurodeles</taxon>
    </lineage>
</organism>
<name>A0AAV7PYK3_PLEWA</name>
<gene>
    <name evidence="2" type="ORF">NDU88_009277</name>
</gene>
<protein>
    <submittedName>
        <fullName evidence="2">Uncharacterized protein</fullName>
    </submittedName>
</protein>
<dbReference type="EMBL" id="JANPWB010000011">
    <property type="protein sequence ID" value="KAJ1130933.1"/>
    <property type="molecule type" value="Genomic_DNA"/>
</dbReference>
<dbReference type="AlphaFoldDB" id="A0AAV7PYK3"/>
<evidence type="ECO:0000256" key="1">
    <source>
        <dbReference type="SAM" id="MobiDB-lite"/>
    </source>
</evidence>
<feature type="region of interest" description="Disordered" evidence="1">
    <location>
        <begin position="36"/>
        <end position="87"/>
    </location>
</feature>
<reference evidence="2" key="1">
    <citation type="journal article" date="2022" name="bioRxiv">
        <title>Sequencing and chromosome-scale assembly of the giantPleurodeles waltlgenome.</title>
        <authorList>
            <person name="Brown T."/>
            <person name="Elewa A."/>
            <person name="Iarovenko S."/>
            <person name="Subramanian E."/>
            <person name="Araus A.J."/>
            <person name="Petzold A."/>
            <person name="Susuki M."/>
            <person name="Suzuki K.-i.T."/>
            <person name="Hayashi T."/>
            <person name="Toyoda A."/>
            <person name="Oliveira C."/>
            <person name="Osipova E."/>
            <person name="Leigh N.D."/>
            <person name="Simon A."/>
            <person name="Yun M.H."/>
        </authorList>
    </citation>
    <scope>NUCLEOTIDE SEQUENCE</scope>
    <source>
        <strain evidence="2">20211129_DDA</strain>
        <tissue evidence="2">Liver</tissue>
    </source>
</reference>
<evidence type="ECO:0000313" key="3">
    <source>
        <dbReference type="Proteomes" id="UP001066276"/>
    </source>
</evidence>
<dbReference type="Proteomes" id="UP001066276">
    <property type="component" value="Chromosome 7"/>
</dbReference>
<evidence type="ECO:0000313" key="2">
    <source>
        <dbReference type="EMBL" id="KAJ1130933.1"/>
    </source>
</evidence>